<keyword evidence="1" id="KW-0472">Membrane</keyword>
<sequence length="157" mass="18233">MKPLHRSITFWSGILVMIFIAWAWRDSMKAQSSLRRHNYHAQNLWGSISVERTPLLYRGDASRFPLDRSGGFSVFSKTPAFPPPLILRGGGEESAYEVPELGIYHEWIKQRFRYLPQDSWIVLLPHWMLLALVALPWSGLLLWRSRRHHRAQAIAAS</sequence>
<dbReference type="Proteomes" id="UP000501812">
    <property type="component" value="Chromosome"/>
</dbReference>
<accession>A0A858RNM8</accession>
<gene>
    <name evidence="2" type="ORF">HHL09_25735</name>
</gene>
<keyword evidence="3" id="KW-1185">Reference proteome</keyword>
<dbReference type="RefSeq" id="WP_169457522.1">
    <property type="nucleotide sequence ID" value="NZ_CP051774.1"/>
</dbReference>
<feature type="transmembrane region" description="Helical" evidence="1">
    <location>
        <begin position="7"/>
        <end position="24"/>
    </location>
</feature>
<protein>
    <submittedName>
        <fullName evidence="2">Uncharacterized protein</fullName>
    </submittedName>
</protein>
<proteinExistence type="predicted"/>
<dbReference type="AlphaFoldDB" id="A0A858RNM8"/>
<dbReference type="KEGG" id="luo:HHL09_25735"/>
<keyword evidence="1" id="KW-1133">Transmembrane helix</keyword>
<keyword evidence="1" id="KW-0812">Transmembrane</keyword>
<reference evidence="2 3" key="1">
    <citation type="submission" date="2020-04" db="EMBL/GenBank/DDBJ databases">
        <title>Luteolibacter sp. G-1-1-1 isolated from soil.</title>
        <authorList>
            <person name="Dahal R.H."/>
        </authorList>
    </citation>
    <scope>NUCLEOTIDE SEQUENCE [LARGE SCALE GENOMIC DNA]</scope>
    <source>
        <strain evidence="2 3">G-1-1-1</strain>
    </source>
</reference>
<evidence type="ECO:0000256" key="1">
    <source>
        <dbReference type="SAM" id="Phobius"/>
    </source>
</evidence>
<organism evidence="2 3">
    <name type="scientific">Luteolibacter luteus</name>
    <dbReference type="NCBI Taxonomy" id="2728835"/>
    <lineage>
        <taxon>Bacteria</taxon>
        <taxon>Pseudomonadati</taxon>
        <taxon>Verrucomicrobiota</taxon>
        <taxon>Verrucomicrobiia</taxon>
        <taxon>Verrucomicrobiales</taxon>
        <taxon>Verrucomicrobiaceae</taxon>
        <taxon>Luteolibacter</taxon>
    </lineage>
</organism>
<dbReference type="EMBL" id="CP051774">
    <property type="protein sequence ID" value="QJE99036.1"/>
    <property type="molecule type" value="Genomic_DNA"/>
</dbReference>
<evidence type="ECO:0000313" key="3">
    <source>
        <dbReference type="Proteomes" id="UP000501812"/>
    </source>
</evidence>
<evidence type="ECO:0000313" key="2">
    <source>
        <dbReference type="EMBL" id="QJE99036.1"/>
    </source>
</evidence>
<name>A0A858RNM8_9BACT</name>
<feature type="transmembrane region" description="Helical" evidence="1">
    <location>
        <begin position="120"/>
        <end position="143"/>
    </location>
</feature>